<feature type="region of interest" description="Disordered" evidence="1">
    <location>
        <begin position="85"/>
        <end position="110"/>
    </location>
</feature>
<sequence length="110" mass="12221">MNATTMSGWRRRQRSQRRVIIITTAAKDAGECEVGPGRKGDNENGTTSSSGFCLWCPSSDANSDCSAANWQQHRNACRCRRCRQRRCVDSSSSSGSSNGNIGRLRLRQRH</sequence>
<dbReference type="EMBL" id="LSRL02000331">
    <property type="protein sequence ID" value="TDG41579.1"/>
    <property type="molecule type" value="Genomic_DNA"/>
</dbReference>
<accession>A0A484AYA8</accession>
<evidence type="ECO:0000313" key="2">
    <source>
        <dbReference type="EMBL" id="TDG41579.1"/>
    </source>
</evidence>
<organism evidence="2 3">
    <name type="scientific">Drosophila navojoa</name>
    <name type="common">Fruit fly</name>
    <dbReference type="NCBI Taxonomy" id="7232"/>
    <lineage>
        <taxon>Eukaryota</taxon>
        <taxon>Metazoa</taxon>
        <taxon>Ecdysozoa</taxon>
        <taxon>Arthropoda</taxon>
        <taxon>Hexapoda</taxon>
        <taxon>Insecta</taxon>
        <taxon>Pterygota</taxon>
        <taxon>Neoptera</taxon>
        <taxon>Endopterygota</taxon>
        <taxon>Diptera</taxon>
        <taxon>Brachycera</taxon>
        <taxon>Muscomorpha</taxon>
        <taxon>Ephydroidea</taxon>
        <taxon>Drosophilidae</taxon>
        <taxon>Drosophila</taxon>
    </lineage>
</organism>
<keyword evidence="3" id="KW-1185">Reference proteome</keyword>
<evidence type="ECO:0000256" key="1">
    <source>
        <dbReference type="SAM" id="MobiDB-lite"/>
    </source>
</evidence>
<dbReference type="AlphaFoldDB" id="A0A484AYA8"/>
<reference evidence="2 3" key="1">
    <citation type="journal article" date="2019" name="J. Hered.">
        <title>An Improved Genome Assembly for Drosophila navojoa, the Basal Species in the mojavensis Cluster.</title>
        <authorList>
            <person name="Vanderlinde T."/>
            <person name="Dupim E.G."/>
            <person name="Nazario-Yepiz N.O."/>
            <person name="Carvalho A.B."/>
        </authorList>
    </citation>
    <scope>NUCLEOTIDE SEQUENCE [LARGE SCALE GENOMIC DNA]</scope>
    <source>
        <strain evidence="2">Navoj_Jal97</strain>
        <tissue evidence="2">Whole organism</tissue>
    </source>
</reference>
<comment type="caution">
    <text evidence="2">The sequence shown here is derived from an EMBL/GenBank/DDBJ whole genome shotgun (WGS) entry which is preliminary data.</text>
</comment>
<evidence type="ECO:0000313" key="3">
    <source>
        <dbReference type="Proteomes" id="UP000295192"/>
    </source>
</evidence>
<dbReference type="Proteomes" id="UP000295192">
    <property type="component" value="Unassembled WGS sequence"/>
</dbReference>
<feature type="compositionally biased region" description="Low complexity" evidence="1">
    <location>
        <begin position="89"/>
        <end position="103"/>
    </location>
</feature>
<name>A0A484AYA8_DRONA</name>
<gene>
    <name evidence="2" type="ORF">AWZ03_011995</name>
</gene>
<protein>
    <submittedName>
        <fullName evidence="2">Uncharacterized protein</fullName>
    </submittedName>
</protein>
<proteinExistence type="predicted"/>